<dbReference type="InterPro" id="IPR015879">
    <property type="entry name" value="Ring_hydroxy_dOase_asu_C_dom"/>
</dbReference>
<dbReference type="PANTHER" id="PTHR43756:SF5">
    <property type="entry name" value="CHOLINE MONOOXYGENASE, CHLOROPLASTIC"/>
    <property type="match status" value="1"/>
</dbReference>
<dbReference type="RefSeq" id="WP_160681924.1">
    <property type="nucleotide sequence ID" value="NZ_WTYW01000001.1"/>
</dbReference>
<keyword evidence="6" id="KW-0411">Iron-sulfur</keyword>
<evidence type="ECO:0000313" key="8">
    <source>
        <dbReference type="EMBL" id="MXO85525.1"/>
    </source>
</evidence>
<keyword evidence="4" id="KW-0560">Oxidoreductase</keyword>
<keyword evidence="5" id="KW-0408">Iron</keyword>
<dbReference type="Pfam" id="PF00355">
    <property type="entry name" value="Rieske"/>
    <property type="match status" value="1"/>
</dbReference>
<dbReference type="Pfam" id="PF00848">
    <property type="entry name" value="Ring_hydroxyl_A"/>
    <property type="match status" value="1"/>
</dbReference>
<dbReference type="SUPFAM" id="SSF50022">
    <property type="entry name" value="ISP domain"/>
    <property type="match status" value="1"/>
</dbReference>
<dbReference type="GO" id="GO:0016491">
    <property type="term" value="F:oxidoreductase activity"/>
    <property type="evidence" value="ECO:0007669"/>
    <property type="project" value="UniProtKB-KW"/>
</dbReference>
<dbReference type="OrthoDB" id="7456916at2"/>
<protein>
    <submittedName>
        <fullName evidence="8">Rieske 2Fe-2S domain-containing protein</fullName>
    </submittedName>
</protein>
<dbReference type="AlphaFoldDB" id="A0A844ZC98"/>
<proteinExistence type="predicted"/>
<evidence type="ECO:0000256" key="6">
    <source>
        <dbReference type="ARBA" id="ARBA00023014"/>
    </source>
</evidence>
<dbReference type="Proteomes" id="UP000433104">
    <property type="component" value="Unassembled WGS sequence"/>
</dbReference>
<dbReference type="PANTHER" id="PTHR43756">
    <property type="entry name" value="CHOLINE MONOOXYGENASE, CHLOROPLASTIC"/>
    <property type="match status" value="1"/>
</dbReference>
<dbReference type="InterPro" id="IPR001663">
    <property type="entry name" value="Rng_hydr_dOase-A"/>
</dbReference>
<sequence>MNATQTIERPRRASAAQRALADRIVADDAKRSDAVSSVPTSVYTDPAHFEAEKATLFAKMPQVIAPAALLGEPGMAVPHDLTGKPLLLTRDKQGKAHVFMNVCRHRGTRLVEGSEAQCSARLVCPYHAWTYKLDGELLALPRTDAFPDLDKKQYGLVELPSEEAGGLIWFCPAKTADFAHARELAPDFAAFGMDEGVLFRRKTHEVASNWKLIMDAFLESYHVTRLHSATIGPFFKDGITAGDLVGPHHRSAVGRMEEMEAIDLDDMDALRRTVTFAYQLVPATVIVPSPDYVNVMTIWPQAHNRTLVEDFMIIPEEPKTDKARDHWERSWKLLDGGVFASEDFRAAELGQQGLESGTIEQLTLGTLEDGIRQFHETLQERIAALR</sequence>
<dbReference type="GO" id="GO:0005506">
    <property type="term" value="F:iron ion binding"/>
    <property type="evidence" value="ECO:0007669"/>
    <property type="project" value="InterPro"/>
</dbReference>
<evidence type="ECO:0000313" key="9">
    <source>
        <dbReference type="Proteomes" id="UP000433104"/>
    </source>
</evidence>
<evidence type="ECO:0000256" key="3">
    <source>
        <dbReference type="ARBA" id="ARBA00022723"/>
    </source>
</evidence>
<dbReference type="PROSITE" id="PS51296">
    <property type="entry name" value="RIESKE"/>
    <property type="match status" value="1"/>
</dbReference>
<dbReference type="SUPFAM" id="SSF55961">
    <property type="entry name" value="Bet v1-like"/>
    <property type="match status" value="1"/>
</dbReference>
<organism evidence="8 9">
    <name type="scientific">Parapontixanthobacter aurantiacus</name>
    <dbReference type="NCBI Taxonomy" id="1463599"/>
    <lineage>
        <taxon>Bacteria</taxon>
        <taxon>Pseudomonadati</taxon>
        <taxon>Pseudomonadota</taxon>
        <taxon>Alphaproteobacteria</taxon>
        <taxon>Sphingomonadales</taxon>
        <taxon>Erythrobacteraceae</taxon>
        <taxon>Parapontixanthobacter</taxon>
    </lineage>
</organism>
<dbReference type="GO" id="GO:0051537">
    <property type="term" value="F:2 iron, 2 sulfur cluster binding"/>
    <property type="evidence" value="ECO:0007669"/>
    <property type="project" value="UniProtKB-KW"/>
</dbReference>
<comment type="cofactor">
    <cofactor evidence="1">
        <name>Fe cation</name>
        <dbReference type="ChEBI" id="CHEBI:24875"/>
    </cofactor>
</comment>
<dbReference type="EMBL" id="WTYW01000001">
    <property type="protein sequence ID" value="MXO85525.1"/>
    <property type="molecule type" value="Genomic_DNA"/>
</dbReference>
<reference evidence="8 9" key="1">
    <citation type="submission" date="2019-12" db="EMBL/GenBank/DDBJ databases">
        <title>Genomic-based taxomic classification of the family Erythrobacteraceae.</title>
        <authorList>
            <person name="Xu L."/>
        </authorList>
    </citation>
    <scope>NUCLEOTIDE SEQUENCE [LARGE SCALE GENOMIC DNA]</scope>
    <source>
        <strain evidence="8 9">MCCC 1A09962</strain>
    </source>
</reference>
<feature type="domain" description="Rieske" evidence="7">
    <location>
        <begin position="61"/>
        <end position="170"/>
    </location>
</feature>
<dbReference type="CDD" id="cd03469">
    <property type="entry name" value="Rieske_RO_Alpha_N"/>
    <property type="match status" value="1"/>
</dbReference>
<accession>A0A844ZC98</accession>
<dbReference type="PRINTS" id="PR00090">
    <property type="entry name" value="RNGDIOXGNASE"/>
</dbReference>
<name>A0A844ZC98_9SPHN</name>
<keyword evidence="3" id="KW-0479">Metal-binding</keyword>
<evidence type="ECO:0000256" key="5">
    <source>
        <dbReference type="ARBA" id="ARBA00023004"/>
    </source>
</evidence>
<gene>
    <name evidence="8" type="ORF">GRI38_05725</name>
</gene>
<evidence type="ECO:0000256" key="2">
    <source>
        <dbReference type="ARBA" id="ARBA00022714"/>
    </source>
</evidence>
<dbReference type="InterPro" id="IPR036922">
    <property type="entry name" value="Rieske_2Fe-2S_sf"/>
</dbReference>
<evidence type="ECO:0000256" key="4">
    <source>
        <dbReference type="ARBA" id="ARBA00023002"/>
    </source>
</evidence>
<dbReference type="Gene3D" id="2.102.10.10">
    <property type="entry name" value="Rieske [2Fe-2S] iron-sulphur domain"/>
    <property type="match status" value="1"/>
</dbReference>
<evidence type="ECO:0000259" key="7">
    <source>
        <dbReference type="PROSITE" id="PS51296"/>
    </source>
</evidence>
<evidence type="ECO:0000256" key="1">
    <source>
        <dbReference type="ARBA" id="ARBA00001962"/>
    </source>
</evidence>
<comment type="caution">
    <text evidence="8">The sequence shown here is derived from an EMBL/GenBank/DDBJ whole genome shotgun (WGS) entry which is preliminary data.</text>
</comment>
<dbReference type="InterPro" id="IPR017941">
    <property type="entry name" value="Rieske_2Fe-2S"/>
</dbReference>
<dbReference type="Gene3D" id="3.90.380.10">
    <property type="entry name" value="Naphthalene 1,2-dioxygenase Alpha Subunit, Chain A, domain 1"/>
    <property type="match status" value="2"/>
</dbReference>
<keyword evidence="9" id="KW-1185">Reference proteome</keyword>
<keyword evidence="2" id="KW-0001">2Fe-2S</keyword>